<evidence type="ECO:0000313" key="1">
    <source>
        <dbReference type="EMBL" id="GGN55343.1"/>
    </source>
</evidence>
<name>A0ABQ2JUU1_9SPHN</name>
<dbReference type="RefSeq" id="WP_141521625.1">
    <property type="nucleotide sequence ID" value="NZ_BMLK01000016.1"/>
</dbReference>
<dbReference type="Proteomes" id="UP000605099">
    <property type="component" value="Unassembled WGS sequence"/>
</dbReference>
<organism evidence="1 2">
    <name type="scientific">Novosphingobium indicum</name>
    <dbReference type="NCBI Taxonomy" id="462949"/>
    <lineage>
        <taxon>Bacteria</taxon>
        <taxon>Pseudomonadati</taxon>
        <taxon>Pseudomonadota</taxon>
        <taxon>Alphaproteobacteria</taxon>
        <taxon>Sphingomonadales</taxon>
        <taxon>Sphingomonadaceae</taxon>
        <taxon>Novosphingobium</taxon>
    </lineage>
</organism>
<protein>
    <submittedName>
        <fullName evidence="1">Uncharacterized protein</fullName>
    </submittedName>
</protein>
<dbReference type="EMBL" id="BMLK01000016">
    <property type="protein sequence ID" value="GGN55343.1"/>
    <property type="molecule type" value="Genomic_DNA"/>
</dbReference>
<gene>
    <name evidence="1" type="ORF">GCM10011349_31870</name>
</gene>
<evidence type="ECO:0000313" key="2">
    <source>
        <dbReference type="Proteomes" id="UP000605099"/>
    </source>
</evidence>
<accession>A0ABQ2JUU1</accession>
<keyword evidence="2" id="KW-1185">Reference proteome</keyword>
<comment type="caution">
    <text evidence="1">The sequence shown here is derived from an EMBL/GenBank/DDBJ whole genome shotgun (WGS) entry which is preliminary data.</text>
</comment>
<reference evidence="2" key="1">
    <citation type="journal article" date="2019" name="Int. J. Syst. Evol. Microbiol.">
        <title>The Global Catalogue of Microorganisms (GCM) 10K type strain sequencing project: providing services to taxonomists for standard genome sequencing and annotation.</title>
        <authorList>
            <consortium name="The Broad Institute Genomics Platform"/>
            <consortium name="The Broad Institute Genome Sequencing Center for Infectious Disease"/>
            <person name="Wu L."/>
            <person name="Ma J."/>
        </authorList>
    </citation>
    <scope>NUCLEOTIDE SEQUENCE [LARGE SCALE GENOMIC DNA]</scope>
    <source>
        <strain evidence="2">CGMCC 1.6784</strain>
    </source>
</reference>
<sequence>MTINLELESFYREASEGLLPSRDPKIERMKCQIANCELAIEPVNPTKLAKMNDEGEEWGNAAFATLRANGFIDHHSGHFTWTRLDNESRVREFEILAAIEAVVLLRSQRLDMEPLVPSLEKQIELIRSQTGRAHALETCVQAQMLLLMLVASMNATELFREYASLAKSSWVYAWSASLGANAIEAMCSRAADIVKAVTNHDGLAAARAVTALRGVHLDTQCEGKSGVPLA</sequence>
<proteinExistence type="predicted"/>